<sequence>MVDDFFIVLCNMLKSRPEVSEIHCVKDTKVPLMRFEFDEISIDLPFVQLKNLDILNPVFLRDIDEIGWKSLSGLNGFLGGIHLATLAAFVCQCDPYV</sequence>
<evidence type="ECO:0000259" key="1">
    <source>
        <dbReference type="Pfam" id="PF20750"/>
    </source>
</evidence>
<dbReference type="GO" id="GO:0005634">
    <property type="term" value="C:nucleus"/>
    <property type="evidence" value="ECO:0007669"/>
    <property type="project" value="TreeGrafter"/>
</dbReference>
<dbReference type="EMBL" id="JABFAF010000005">
    <property type="protein sequence ID" value="MBA0856400.1"/>
    <property type="molecule type" value="Genomic_DNA"/>
</dbReference>
<accession>A0A7J9LCF1</accession>
<dbReference type="InterPro" id="IPR043519">
    <property type="entry name" value="NT_sf"/>
</dbReference>
<protein>
    <recommendedName>
        <fullName evidence="1">Poly(A) polymerase nucleotidyltransferase domain-containing protein</fullName>
    </recommendedName>
</protein>
<organism evidence="2 3">
    <name type="scientific">Gossypium schwendimanii</name>
    <name type="common">Cotton</name>
    <dbReference type="NCBI Taxonomy" id="34291"/>
    <lineage>
        <taxon>Eukaryota</taxon>
        <taxon>Viridiplantae</taxon>
        <taxon>Streptophyta</taxon>
        <taxon>Embryophyta</taxon>
        <taxon>Tracheophyta</taxon>
        <taxon>Spermatophyta</taxon>
        <taxon>Magnoliopsida</taxon>
        <taxon>eudicotyledons</taxon>
        <taxon>Gunneridae</taxon>
        <taxon>Pentapetalae</taxon>
        <taxon>rosids</taxon>
        <taxon>malvids</taxon>
        <taxon>Malvales</taxon>
        <taxon>Malvaceae</taxon>
        <taxon>Malvoideae</taxon>
        <taxon>Gossypium</taxon>
    </lineage>
</organism>
<gene>
    <name evidence="2" type="ORF">Goshw_027848</name>
</gene>
<evidence type="ECO:0000313" key="3">
    <source>
        <dbReference type="Proteomes" id="UP000593576"/>
    </source>
</evidence>
<evidence type="ECO:0000313" key="2">
    <source>
        <dbReference type="EMBL" id="MBA0856400.1"/>
    </source>
</evidence>
<dbReference type="GO" id="GO:1990817">
    <property type="term" value="F:poly(A) RNA polymerase activity"/>
    <property type="evidence" value="ECO:0007669"/>
    <property type="project" value="TreeGrafter"/>
</dbReference>
<feature type="domain" description="Poly(A) polymerase nucleotidyltransferase" evidence="1">
    <location>
        <begin position="3"/>
        <end position="73"/>
    </location>
</feature>
<name>A0A7J9LCF1_GOSSC</name>
<reference evidence="2 3" key="1">
    <citation type="journal article" date="2019" name="Genome Biol. Evol.">
        <title>Insights into the evolution of the New World diploid cottons (Gossypium, subgenus Houzingenia) based on genome sequencing.</title>
        <authorList>
            <person name="Grover C.E."/>
            <person name="Arick M.A. 2nd"/>
            <person name="Thrash A."/>
            <person name="Conover J.L."/>
            <person name="Sanders W.S."/>
            <person name="Peterson D.G."/>
            <person name="Frelichowski J.E."/>
            <person name="Scheffler J.A."/>
            <person name="Scheffler B.E."/>
            <person name="Wendel J.F."/>
        </authorList>
    </citation>
    <scope>NUCLEOTIDE SEQUENCE [LARGE SCALE GENOMIC DNA]</scope>
    <source>
        <strain evidence="2">1</strain>
        <tissue evidence="2">Leaf</tissue>
    </source>
</reference>
<feature type="non-terminal residue" evidence="2">
    <location>
        <position position="97"/>
    </location>
</feature>
<dbReference type="PANTHER" id="PTHR10682:SF33">
    <property type="entry name" value="NUCLEAR POLY(A) POLYMERASE 3"/>
    <property type="match status" value="1"/>
</dbReference>
<dbReference type="PANTHER" id="PTHR10682">
    <property type="entry name" value="POLY A POLYMERASE"/>
    <property type="match status" value="1"/>
</dbReference>
<dbReference type="OrthoDB" id="1737454at2759"/>
<dbReference type="Proteomes" id="UP000593576">
    <property type="component" value="Unassembled WGS sequence"/>
</dbReference>
<keyword evidence="3" id="KW-1185">Reference proteome</keyword>
<dbReference type="InterPro" id="IPR048840">
    <property type="entry name" value="PolA_pol_NTPase"/>
</dbReference>
<dbReference type="AlphaFoldDB" id="A0A7J9LCF1"/>
<proteinExistence type="predicted"/>
<dbReference type="Pfam" id="PF20750">
    <property type="entry name" value="PAP_NTPase"/>
    <property type="match status" value="1"/>
</dbReference>
<dbReference type="Gene3D" id="3.30.460.10">
    <property type="entry name" value="Beta Polymerase, domain 2"/>
    <property type="match status" value="1"/>
</dbReference>
<dbReference type="SUPFAM" id="SSF81301">
    <property type="entry name" value="Nucleotidyltransferase"/>
    <property type="match status" value="1"/>
</dbReference>
<comment type="caution">
    <text evidence="2">The sequence shown here is derived from an EMBL/GenBank/DDBJ whole genome shotgun (WGS) entry which is preliminary data.</text>
</comment>